<dbReference type="Pfam" id="PF02482">
    <property type="entry name" value="Ribosomal_S30AE"/>
    <property type="match status" value="1"/>
</dbReference>
<comment type="caution">
    <text evidence="1">The sequence shown here is derived from an EMBL/GenBank/DDBJ whole genome shotgun (WGS) entry which is preliminary data.</text>
</comment>
<dbReference type="AlphaFoldDB" id="A0A101JUL7"/>
<evidence type="ECO:0000313" key="1">
    <source>
        <dbReference type="EMBL" id="KUL33302.1"/>
    </source>
</evidence>
<dbReference type="InterPro" id="IPR003489">
    <property type="entry name" value="RHF/RaiA"/>
</dbReference>
<dbReference type="OrthoDB" id="9808702at2"/>
<evidence type="ECO:0000313" key="2">
    <source>
        <dbReference type="Proteomes" id="UP000053937"/>
    </source>
</evidence>
<dbReference type="CDD" id="cd00552">
    <property type="entry name" value="RaiA"/>
    <property type="match status" value="1"/>
</dbReference>
<accession>A0A101JUL7</accession>
<organism evidence="1 2">
    <name type="scientific">Chlorobium limicola</name>
    <dbReference type="NCBI Taxonomy" id="1092"/>
    <lineage>
        <taxon>Bacteria</taxon>
        <taxon>Pseudomonadati</taxon>
        <taxon>Chlorobiota</taxon>
        <taxon>Chlorobiia</taxon>
        <taxon>Chlorobiales</taxon>
        <taxon>Chlorobiaceae</taxon>
        <taxon>Chlorobium/Pelodictyon group</taxon>
        <taxon>Chlorobium</taxon>
    </lineage>
</organism>
<dbReference type="EMBL" id="LMBR01000001">
    <property type="protein sequence ID" value="KUL33302.1"/>
    <property type="molecule type" value="Genomic_DNA"/>
</dbReference>
<protein>
    <submittedName>
        <fullName evidence="1">Fis family transcriptional regulator</fullName>
    </submittedName>
</protein>
<gene>
    <name evidence="1" type="ORF">ASB62_00035</name>
</gene>
<reference evidence="1 2" key="1">
    <citation type="submission" date="2015-10" db="EMBL/GenBank/DDBJ databases">
        <title>Draft Genome Sequence of Chlorobium limicola strain Frasassi Growing under Artificial Lighting in the Frasassi Cave System.</title>
        <authorList>
            <person name="Mansor M."/>
            <person name="Macalady J."/>
        </authorList>
    </citation>
    <scope>NUCLEOTIDE SEQUENCE [LARGE SCALE GENOMIC DNA]</scope>
    <source>
        <strain evidence="1 2">Frasassi</strain>
    </source>
</reference>
<dbReference type="InterPro" id="IPR036567">
    <property type="entry name" value="RHF-like"/>
</dbReference>
<proteinExistence type="predicted"/>
<dbReference type="Gene3D" id="3.30.160.100">
    <property type="entry name" value="Ribosome hibernation promotion factor-like"/>
    <property type="match status" value="1"/>
</dbReference>
<dbReference type="RefSeq" id="WP_059138055.1">
    <property type="nucleotide sequence ID" value="NZ_LMBR01000001.1"/>
</dbReference>
<keyword evidence="2" id="KW-1185">Reference proteome</keyword>
<dbReference type="Proteomes" id="UP000053937">
    <property type="component" value="Unassembled WGS sequence"/>
</dbReference>
<sequence length="107" mass="11922">MTKSVDTETMSVQVTLRHSSNHTSIEEYARTAVQSLARVFPGIISCHIILDHQKNDVEKNKLAEITVHVPQNVLVARDAAAAYEPAVDGCVDSLARQLQRHKEKMTQ</sequence>
<dbReference type="SUPFAM" id="SSF69754">
    <property type="entry name" value="Ribosome binding protein Y (YfiA homologue)"/>
    <property type="match status" value="1"/>
</dbReference>
<name>A0A101JUL7_CHLLI</name>